<accession>A0AAD4CC29</accession>
<dbReference type="AlphaFoldDB" id="A0AAD4CC29"/>
<evidence type="ECO:0000256" key="4">
    <source>
        <dbReference type="ARBA" id="ARBA00023136"/>
    </source>
</evidence>
<evidence type="ECO:0000313" key="6">
    <source>
        <dbReference type="EMBL" id="KAF9883711.1"/>
    </source>
</evidence>
<evidence type="ECO:0000313" key="7">
    <source>
        <dbReference type="Proteomes" id="UP001194746"/>
    </source>
</evidence>
<reference evidence="6" key="2">
    <citation type="submission" date="2020-02" db="EMBL/GenBank/DDBJ databases">
        <authorList>
            <person name="Gilchrist C.L.M."/>
            <person name="Chooi Y.-H."/>
        </authorList>
    </citation>
    <scope>NUCLEOTIDE SEQUENCE</scope>
    <source>
        <strain evidence="6">MST-FP2251</strain>
    </source>
</reference>
<feature type="transmembrane region" description="Helical" evidence="5">
    <location>
        <begin position="462"/>
        <end position="482"/>
    </location>
</feature>
<comment type="caution">
    <text evidence="6">The sequence shown here is derived from an EMBL/GenBank/DDBJ whole genome shotgun (WGS) entry which is preliminary data.</text>
</comment>
<name>A0AAD4CC29_ASPNN</name>
<dbReference type="GO" id="GO:0046873">
    <property type="term" value="F:metal ion transmembrane transporter activity"/>
    <property type="evidence" value="ECO:0007669"/>
    <property type="project" value="InterPro"/>
</dbReference>
<dbReference type="Pfam" id="PF01544">
    <property type="entry name" value="CorA"/>
    <property type="match status" value="1"/>
</dbReference>
<reference evidence="6" key="1">
    <citation type="journal article" date="2019" name="Beilstein J. Org. Chem.">
        <title>Nanangenines: drimane sesquiterpenoids as the dominant metabolite cohort of a novel Australian fungus, Aspergillus nanangensis.</title>
        <authorList>
            <person name="Lacey H.J."/>
            <person name="Gilchrist C.L.M."/>
            <person name="Crombie A."/>
            <person name="Kalaitzis J.A."/>
            <person name="Vuong D."/>
            <person name="Rutledge P.J."/>
            <person name="Turner P."/>
            <person name="Pitt J.I."/>
            <person name="Lacey E."/>
            <person name="Chooi Y.H."/>
            <person name="Piggott A.M."/>
        </authorList>
    </citation>
    <scope>NUCLEOTIDE SEQUENCE</scope>
    <source>
        <strain evidence="6">MST-FP2251</strain>
    </source>
</reference>
<dbReference type="EMBL" id="VCAU01000152">
    <property type="protein sequence ID" value="KAF9883711.1"/>
    <property type="molecule type" value="Genomic_DNA"/>
</dbReference>
<evidence type="ECO:0000256" key="2">
    <source>
        <dbReference type="ARBA" id="ARBA00022692"/>
    </source>
</evidence>
<dbReference type="Proteomes" id="UP001194746">
    <property type="component" value="Unassembled WGS sequence"/>
</dbReference>
<evidence type="ECO:0000256" key="1">
    <source>
        <dbReference type="ARBA" id="ARBA00004141"/>
    </source>
</evidence>
<keyword evidence="4 5" id="KW-0472">Membrane</keyword>
<proteinExistence type="predicted"/>
<gene>
    <name evidence="6" type="ORF">FE257_003049</name>
</gene>
<dbReference type="InterPro" id="IPR002523">
    <property type="entry name" value="MgTranspt_CorA/ZnTranspt_ZntB"/>
</dbReference>
<dbReference type="GO" id="GO:0016020">
    <property type="term" value="C:membrane"/>
    <property type="evidence" value="ECO:0007669"/>
    <property type="project" value="UniProtKB-SubCell"/>
</dbReference>
<organism evidence="6 7">
    <name type="scientific">Aspergillus nanangensis</name>
    <dbReference type="NCBI Taxonomy" id="2582783"/>
    <lineage>
        <taxon>Eukaryota</taxon>
        <taxon>Fungi</taxon>
        <taxon>Dikarya</taxon>
        <taxon>Ascomycota</taxon>
        <taxon>Pezizomycotina</taxon>
        <taxon>Eurotiomycetes</taxon>
        <taxon>Eurotiomycetidae</taxon>
        <taxon>Eurotiales</taxon>
        <taxon>Aspergillaceae</taxon>
        <taxon>Aspergillus</taxon>
        <taxon>Aspergillus subgen. Circumdati</taxon>
    </lineage>
</organism>
<keyword evidence="7" id="KW-1185">Reference proteome</keyword>
<dbReference type="SUPFAM" id="SSF144083">
    <property type="entry name" value="Magnesium transport protein CorA, transmembrane region"/>
    <property type="match status" value="1"/>
</dbReference>
<dbReference type="InterPro" id="IPR045863">
    <property type="entry name" value="CorA_TM1_TM2"/>
</dbReference>
<sequence length="528" mass="61240">MEPLHGYRHQPPLHALQWKRHFTIRRTTLYHGQDNRLRVPLGGSAIDEFFKNHNINFAPPRRYELLRKFLGQNSVHLLQDEAKLSPSDQRVLAMVDDRCDPCLNIPESASFQPMRQWGLGEYMNRPPQGLHARIYGMNAAMLYQHLSKNRKGVAERRVVYLVDITPLMGLALLSNVSYMQLSEVRSFLSRHVAFASHMGVSQARGFTLEFHLPHHVLRPNRVGFRDGRGLRRYRSLRPFESNDDDCIYEAQLSLIVLGVDDFFWVAYFCEDSYFRSVNPITEHLEDEVDGPSFGLRQCQFPVWDPRYYFLSVLSIRMSQVLMEWTVLVESIENDLDKHADIGQGSIDKFLEDDPSLRKTKEYTWILGTLRHLRNSLARLIATWTAFDTNNRVYFDLDVEGALCDKFREHFYEIRQVTAELGTLQMVLEQRIETLEKRSSVLVTASSLAESITATRQGDNIRLLTYITIIYLPVTLVTSAFSMNQVSTDIAWWKYWTSLLCLTCFTVAVAFGLQSLVPRLRHPNLNVWK</sequence>
<comment type="subcellular location">
    <subcellularLocation>
        <location evidence="1">Membrane</location>
        <topology evidence="1">Multi-pass membrane protein</topology>
    </subcellularLocation>
</comment>
<keyword evidence="2 5" id="KW-0812">Transmembrane</keyword>
<dbReference type="Gene3D" id="1.20.58.340">
    <property type="entry name" value="Magnesium transport protein CorA, transmembrane region"/>
    <property type="match status" value="1"/>
</dbReference>
<keyword evidence="3 5" id="KW-1133">Transmembrane helix</keyword>
<evidence type="ECO:0000256" key="3">
    <source>
        <dbReference type="ARBA" id="ARBA00022989"/>
    </source>
</evidence>
<protein>
    <submittedName>
        <fullName evidence="6">Uncharacterized protein</fullName>
    </submittedName>
</protein>
<evidence type="ECO:0000256" key="5">
    <source>
        <dbReference type="SAM" id="Phobius"/>
    </source>
</evidence>
<feature type="transmembrane region" description="Helical" evidence="5">
    <location>
        <begin position="494"/>
        <end position="512"/>
    </location>
</feature>